<gene>
    <name evidence="2" type="ORF">Syun_020924</name>
</gene>
<sequence>MSLRKPYLPKNPSLSTVDITALSLIALSVTALFLCLSSPSVGSAVGLGIRFEEGRTERALDLSRGTLRVVDLDRLELLTRCKWNVFYVLQFDESDRESSLAKVDLYLDTLALLGVSMWLWKMEKMRGWSGLQGLGFLRVTYRSRLYDQFVEEASMVRYDEKMLTDAPGKKKKKMDGRPQHLAFESVFRGSSGGGSPDDGPRDQAQEGSDMHSSAEKAPTTIRSSDS</sequence>
<evidence type="ECO:0000313" key="3">
    <source>
        <dbReference type="Proteomes" id="UP001420932"/>
    </source>
</evidence>
<protein>
    <submittedName>
        <fullName evidence="2">Uncharacterized protein</fullName>
    </submittedName>
</protein>
<feature type="compositionally biased region" description="Basic and acidic residues" evidence="1">
    <location>
        <begin position="198"/>
        <end position="214"/>
    </location>
</feature>
<proteinExistence type="predicted"/>
<accession>A0AAP0NNP2</accession>
<dbReference type="EMBL" id="JBBNAF010000009">
    <property type="protein sequence ID" value="KAK9114127.1"/>
    <property type="molecule type" value="Genomic_DNA"/>
</dbReference>
<keyword evidence="3" id="KW-1185">Reference proteome</keyword>
<dbReference type="AlphaFoldDB" id="A0AAP0NNP2"/>
<name>A0AAP0NNP2_9MAGN</name>
<evidence type="ECO:0000256" key="1">
    <source>
        <dbReference type="SAM" id="MobiDB-lite"/>
    </source>
</evidence>
<comment type="caution">
    <text evidence="2">The sequence shown here is derived from an EMBL/GenBank/DDBJ whole genome shotgun (WGS) entry which is preliminary data.</text>
</comment>
<feature type="region of interest" description="Disordered" evidence="1">
    <location>
        <begin position="185"/>
        <end position="226"/>
    </location>
</feature>
<evidence type="ECO:0000313" key="2">
    <source>
        <dbReference type="EMBL" id="KAK9114127.1"/>
    </source>
</evidence>
<dbReference type="Proteomes" id="UP001420932">
    <property type="component" value="Unassembled WGS sequence"/>
</dbReference>
<reference evidence="2 3" key="1">
    <citation type="submission" date="2024-01" db="EMBL/GenBank/DDBJ databases">
        <title>Genome assemblies of Stephania.</title>
        <authorList>
            <person name="Yang L."/>
        </authorList>
    </citation>
    <scope>NUCLEOTIDE SEQUENCE [LARGE SCALE GENOMIC DNA]</scope>
    <source>
        <strain evidence="2">YNDBR</strain>
        <tissue evidence="2">Leaf</tissue>
    </source>
</reference>
<organism evidence="2 3">
    <name type="scientific">Stephania yunnanensis</name>
    <dbReference type="NCBI Taxonomy" id="152371"/>
    <lineage>
        <taxon>Eukaryota</taxon>
        <taxon>Viridiplantae</taxon>
        <taxon>Streptophyta</taxon>
        <taxon>Embryophyta</taxon>
        <taxon>Tracheophyta</taxon>
        <taxon>Spermatophyta</taxon>
        <taxon>Magnoliopsida</taxon>
        <taxon>Ranunculales</taxon>
        <taxon>Menispermaceae</taxon>
        <taxon>Menispermoideae</taxon>
        <taxon>Cissampelideae</taxon>
        <taxon>Stephania</taxon>
    </lineage>
</organism>